<evidence type="ECO:0000313" key="1">
    <source>
        <dbReference type="EMBL" id="RUR77436.1"/>
    </source>
</evidence>
<organism evidence="1 2">
    <name type="scientific">Chlorogloeopsis fritschii PCC 6912</name>
    <dbReference type="NCBI Taxonomy" id="211165"/>
    <lineage>
        <taxon>Bacteria</taxon>
        <taxon>Bacillati</taxon>
        <taxon>Cyanobacteriota</taxon>
        <taxon>Cyanophyceae</taxon>
        <taxon>Nostocales</taxon>
        <taxon>Chlorogloeopsidaceae</taxon>
        <taxon>Chlorogloeopsis</taxon>
    </lineage>
</organism>
<comment type="caution">
    <text evidence="1">The sequence shown here is derived from an EMBL/GenBank/DDBJ whole genome shotgun (WGS) entry which is preliminary data.</text>
</comment>
<sequence>MNKTAAHKSPSAATPYKLTVKQISLELTQDEANQLEKYCKQTGKAATDVIQELIQSLPET</sequence>
<keyword evidence="2" id="KW-1185">Reference proteome</keyword>
<evidence type="ECO:0000313" key="2">
    <source>
        <dbReference type="Proteomes" id="UP000268857"/>
    </source>
</evidence>
<evidence type="ECO:0008006" key="3">
    <source>
        <dbReference type="Google" id="ProtNLM"/>
    </source>
</evidence>
<reference evidence="1 2" key="1">
    <citation type="journal article" date="2019" name="Genome Biol. Evol.">
        <title>Day and night: Metabolic profiles and evolutionary relationships of six axenic non-marine cyanobacteria.</title>
        <authorList>
            <person name="Will S.E."/>
            <person name="Henke P."/>
            <person name="Boedeker C."/>
            <person name="Huang S."/>
            <person name="Brinkmann H."/>
            <person name="Rohde M."/>
            <person name="Jarek M."/>
            <person name="Friedl T."/>
            <person name="Seufert S."/>
            <person name="Schumacher M."/>
            <person name="Overmann J."/>
            <person name="Neumann-Schaal M."/>
            <person name="Petersen J."/>
        </authorList>
    </citation>
    <scope>NUCLEOTIDE SEQUENCE [LARGE SCALE GENOMIC DNA]</scope>
    <source>
        <strain evidence="1 2">PCC 6912</strain>
    </source>
</reference>
<gene>
    <name evidence="1" type="ORF">PCC6912_38270</name>
</gene>
<dbReference type="Proteomes" id="UP000268857">
    <property type="component" value="Unassembled WGS sequence"/>
</dbReference>
<dbReference type="RefSeq" id="WP_016878499.1">
    <property type="nucleotide sequence ID" value="NZ_AJLN01000079.1"/>
</dbReference>
<dbReference type="OrthoDB" id="516070at2"/>
<protein>
    <recommendedName>
        <fullName evidence="3">CopG family transcriptional regulator</fullName>
    </recommendedName>
</protein>
<dbReference type="GO" id="GO:0006355">
    <property type="term" value="P:regulation of DNA-templated transcription"/>
    <property type="evidence" value="ECO:0007669"/>
    <property type="project" value="InterPro"/>
</dbReference>
<dbReference type="SUPFAM" id="SSF47598">
    <property type="entry name" value="Ribbon-helix-helix"/>
    <property type="match status" value="1"/>
</dbReference>
<dbReference type="AlphaFoldDB" id="A0A3S1A1E0"/>
<dbReference type="InterPro" id="IPR010985">
    <property type="entry name" value="Ribbon_hlx_hlx"/>
</dbReference>
<proteinExistence type="predicted"/>
<accession>A0A3S1A1E0</accession>
<name>A0A3S1A1E0_CHLFR</name>
<dbReference type="EMBL" id="RSCJ01000017">
    <property type="protein sequence ID" value="RUR77436.1"/>
    <property type="molecule type" value="Genomic_DNA"/>
</dbReference>